<dbReference type="Proteomes" id="UP000298213">
    <property type="component" value="Unassembled WGS sequence"/>
</dbReference>
<proteinExistence type="predicted"/>
<accession>A0A4Y8ZSM0</accession>
<evidence type="ECO:0000256" key="1">
    <source>
        <dbReference type="SAM" id="SignalP"/>
    </source>
</evidence>
<comment type="caution">
    <text evidence="2">The sequence shown here is derived from an EMBL/GenBank/DDBJ whole genome shotgun (WGS) entry which is preliminary data.</text>
</comment>
<organism evidence="2 3">
    <name type="scientific">Sphingomonas parva</name>
    <dbReference type="NCBI Taxonomy" id="2555898"/>
    <lineage>
        <taxon>Bacteria</taxon>
        <taxon>Pseudomonadati</taxon>
        <taxon>Pseudomonadota</taxon>
        <taxon>Alphaproteobacteria</taxon>
        <taxon>Sphingomonadales</taxon>
        <taxon>Sphingomonadaceae</taxon>
        <taxon>Sphingomonas</taxon>
    </lineage>
</organism>
<evidence type="ECO:0000313" key="3">
    <source>
        <dbReference type="Proteomes" id="UP000298213"/>
    </source>
</evidence>
<dbReference type="AlphaFoldDB" id="A0A4Y8ZSM0"/>
<sequence length="154" mass="16533">MRRLFNYLSGATLGLLLVAPGGAAPPRQTAGAAAKPWVLPSDPGYREAREEVEGYVRKAARSRRGHNVVICLDTPVQLIAVVQLRAPAKGAAPAFDVSVLGTEDSVLTFVEKTDAKTPEELEDERRRTLIKAHCRDAIAAHLADRVRKGGAAGR</sequence>
<feature type="signal peptide" evidence="1">
    <location>
        <begin position="1"/>
        <end position="23"/>
    </location>
</feature>
<protein>
    <recommendedName>
        <fullName evidence="4">DUF3016 domain-containing protein</fullName>
    </recommendedName>
</protein>
<name>A0A4Y8ZSM0_9SPHN</name>
<feature type="chain" id="PRO_5021244277" description="DUF3016 domain-containing protein" evidence="1">
    <location>
        <begin position="24"/>
        <end position="154"/>
    </location>
</feature>
<gene>
    <name evidence="2" type="ORF">E2493_13255</name>
</gene>
<keyword evidence="1" id="KW-0732">Signal</keyword>
<reference evidence="2 3" key="1">
    <citation type="submission" date="2019-03" db="EMBL/GenBank/DDBJ databases">
        <title>Genome sequence of Sphingomonas sp. 17J27-24.</title>
        <authorList>
            <person name="Kim M."/>
            <person name="Maeng S."/>
            <person name="Sathiyaraj S."/>
        </authorList>
    </citation>
    <scope>NUCLEOTIDE SEQUENCE [LARGE SCALE GENOMIC DNA]</scope>
    <source>
        <strain evidence="2 3">17J27-24</strain>
    </source>
</reference>
<dbReference type="RefSeq" id="WP_135087553.1">
    <property type="nucleotide sequence ID" value="NZ_SPDV01000025.1"/>
</dbReference>
<dbReference type="EMBL" id="SPDV01000025">
    <property type="protein sequence ID" value="TFI57789.1"/>
    <property type="molecule type" value="Genomic_DNA"/>
</dbReference>
<evidence type="ECO:0000313" key="2">
    <source>
        <dbReference type="EMBL" id="TFI57789.1"/>
    </source>
</evidence>
<evidence type="ECO:0008006" key="4">
    <source>
        <dbReference type="Google" id="ProtNLM"/>
    </source>
</evidence>
<keyword evidence="3" id="KW-1185">Reference proteome</keyword>